<proteinExistence type="predicted"/>
<dbReference type="CDD" id="cd02440">
    <property type="entry name" value="AdoMet_MTases"/>
    <property type="match status" value="1"/>
</dbReference>
<name>A0A2T0JWM9_9ACTN</name>
<dbReference type="PANTHER" id="PTHR42912:SF95">
    <property type="entry name" value="METHYLTRANSFERASE TYPE 11 DOMAIN-CONTAINING PROTEIN"/>
    <property type="match status" value="1"/>
</dbReference>
<dbReference type="Proteomes" id="UP000239415">
    <property type="component" value="Unassembled WGS sequence"/>
</dbReference>
<dbReference type="SUPFAM" id="SSF53335">
    <property type="entry name" value="S-adenosyl-L-methionine-dependent methyltransferases"/>
    <property type="match status" value="1"/>
</dbReference>
<dbReference type="Gene3D" id="3.40.50.150">
    <property type="entry name" value="Vaccinia Virus protein VP39"/>
    <property type="match status" value="1"/>
</dbReference>
<evidence type="ECO:0000313" key="2">
    <source>
        <dbReference type="EMBL" id="PRX12177.1"/>
    </source>
</evidence>
<gene>
    <name evidence="2" type="ORF">CLV67_12934</name>
</gene>
<reference evidence="2 3" key="1">
    <citation type="submission" date="2018-03" db="EMBL/GenBank/DDBJ databases">
        <title>Genomic Encyclopedia of Archaeal and Bacterial Type Strains, Phase II (KMG-II): from individual species to whole genera.</title>
        <authorList>
            <person name="Goeker M."/>
        </authorList>
    </citation>
    <scope>NUCLEOTIDE SEQUENCE [LARGE SCALE GENOMIC DNA]</scope>
    <source>
        <strain evidence="2 3">DSM 43146</strain>
    </source>
</reference>
<organism evidence="2 3">
    <name type="scientific">Actinoplanes italicus</name>
    <dbReference type="NCBI Taxonomy" id="113567"/>
    <lineage>
        <taxon>Bacteria</taxon>
        <taxon>Bacillati</taxon>
        <taxon>Actinomycetota</taxon>
        <taxon>Actinomycetes</taxon>
        <taxon>Micromonosporales</taxon>
        <taxon>Micromonosporaceae</taxon>
        <taxon>Actinoplanes</taxon>
    </lineage>
</organism>
<dbReference type="OrthoDB" id="9797252at2"/>
<comment type="caution">
    <text evidence="2">The sequence shown here is derived from an EMBL/GenBank/DDBJ whole genome shotgun (WGS) entry which is preliminary data.</text>
</comment>
<keyword evidence="2" id="KW-0489">Methyltransferase</keyword>
<dbReference type="InterPro" id="IPR050508">
    <property type="entry name" value="Methyltransf_Superfamily"/>
</dbReference>
<dbReference type="PANTHER" id="PTHR42912">
    <property type="entry name" value="METHYLTRANSFERASE"/>
    <property type="match status" value="1"/>
</dbReference>
<dbReference type="AlphaFoldDB" id="A0A2T0JWM9"/>
<feature type="domain" description="Methyltransferase type 11" evidence="1">
    <location>
        <begin position="32"/>
        <end position="120"/>
    </location>
</feature>
<evidence type="ECO:0000313" key="3">
    <source>
        <dbReference type="Proteomes" id="UP000239415"/>
    </source>
</evidence>
<dbReference type="GO" id="GO:0032259">
    <property type="term" value="P:methylation"/>
    <property type="evidence" value="ECO:0007669"/>
    <property type="project" value="UniProtKB-KW"/>
</dbReference>
<dbReference type="InterPro" id="IPR013216">
    <property type="entry name" value="Methyltransf_11"/>
</dbReference>
<dbReference type="InterPro" id="IPR029063">
    <property type="entry name" value="SAM-dependent_MTases_sf"/>
</dbReference>
<dbReference type="RefSeq" id="WP_106329841.1">
    <property type="nucleotide sequence ID" value="NZ_BOMO01000159.1"/>
</dbReference>
<keyword evidence="2" id="KW-0808">Transferase</keyword>
<dbReference type="GO" id="GO:0008757">
    <property type="term" value="F:S-adenosylmethionine-dependent methyltransferase activity"/>
    <property type="evidence" value="ECO:0007669"/>
    <property type="project" value="InterPro"/>
</dbReference>
<accession>A0A2T0JWM9</accession>
<sequence length="244" mass="26091">MRDLGGAPGSGQATYPAEALDWLLPDGAPRVLDLGAGTGRLTRQLRARGLDVVAVDPSGAMLSELRRAHPEVPVHRGDTDRIPLPDASADVVLIAEAWQWPHPHRALPEIARVLTPGGRLGLIRNIRDESADWVARLGEILGGAGPDAGPRLGPPFGPLTRTWFRWSQTLTATGLLGLAGSRSAMILLPADERAAVLAQVRQLLATHPALLGRDTFALPYVTECAWTTLPTSPSRQSPVRPPAW</sequence>
<protein>
    <submittedName>
        <fullName evidence="2">Methyltransferase family protein</fullName>
    </submittedName>
</protein>
<dbReference type="EMBL" id="PVMZ01000029">
    <property type="protein sequence ID" value="PRX12177.1"/>
    <property type="molecule type" value="Genomic_DNA"/>
</dbReference>
<dbReference type="Pfam" id="PF08241">
    <property type="entry name" value="Methyltransf_11"/>
    <property type="match status" value="1"/>
</dbReference>
<evidence type="ECO:0000259" key="1">
    <source>
        <dbReference type="Pfam" id="PF08241"/>
    </source>
</evidence>
<keyword evidence="3" id="KW-1185">Reference proteome</keyword>